<dbReference type="GO" id="GO:0000145">
    <property type="term" value="C:exocyst"/>
    <property type="evidence" value="ECO:0007669"/>
    <property type="project" value="InterPro"/>
</dbReference>
<gene>
    <name evidence="3" type="ORF">BDQ12DRAFT_351232</name>
</gene>
<dbReference type="PANTHER" id="PTHR21426">
    <property type="entry name" value="EXOCYST COMPLEX COMPONENT 8"/>
    <property type="match status" value="1"/>
</dbReference>
<name>A0A5C3MBM4_9AGAR</name>
<protein>
    <submittedName>
        <fullName evidence="3">Uncharacterized protein</fullName>
    </submittedName>
</protein>
<reference evidence="3 4" key="1">
    <citation type="journal article" date="2019" name="Nat. Ecol. Evol.">
        <title>Megaphylogeny resolves global patterns of mushroom evolution.</title>
        <authorList>
            <person name="Varga T."/>
            <person name="Krizsan K."/>
            <person name="Foldi C."/>
            <person name="Dima B."/>
            <person name="Sanchez-Garcia M."/>
            <person name="Sanchez-Ramirez S."/>
            <person name="Szollosi G.J."/>
            <person name="Szarkandi J.G."/>
            <person name="Papp V."/>
            <person name="Albert L."/>
            <person name="Andreopoulos W."/>
            <person name="Angelini C."/>
            <person name="Antonin V."/>
            <person name="Barry K.W."/>
            <person name="Bougher N.L."/>
            <person name="Buchanan P."/>
            <person name="Buyck B."/>
            <person name="Bense V."/>
            <person name="Catcheside P."/>
            <person name="Chovatia M."/>
            <person name="Cooper J."/>
            <person name="Damon W."/>
            <person name="Desjardin D."/>
            <person name="Finy P."/>
            <person name="Geml J."/>
            <person name="Haridas S."/>
            <person name="Hughes K."/>
            <person name="Justo A."/>
            <person name="Karasinski D."/>
            <person name="Kautmanova I."/>
            <person name="Kiss B."/>
            <person name="Kocsube S."/>
            <person name="Kotiranta H."/>
            <person name="LaButti K.M."/>
            <person name="Lechner B.E."/>
            <person name="Liimatainen K."/>
            <person name="Lipzen A."/>
            <person name="Lukacs Z."/>
            <person name="Mihaltcheva S."/>
            <person name="Morgado L.N."/>
            <person name="Niskanen T."/>
            <person name="Noordeloos M.E."/>
            <person name="Ohm R.A."/>
            <person name="Ortiz-Santana B."/>
            <person name="Ovrebo C."/>
            <person name="Racz N."/>
            <person name="Riley R."/>
            <person name="Savchenko A."/>
            <person name="Shiryaev A."/>
            <person name="Soop K."/>
            <person name="Spirin V."/>
            <person name="Szebenyi C."/>
            <person name="Tomsovsky M."/>
            <person name="Tulloss R.E."/>
            <person name="Uehling J."/>
            <person name="Grigoriev I.V."/>
            <person name="Vagvolgyi C."/>
            <person name="Papp T."/>
            <person name="Martin F.M."/>
            <person name="Miettinen O."/>
            <person name="Hibbett D.S."/>
            <person name="Nagy L.G."/>
        </authorList>
    </citation>
    <scope>NUCLEOTIDE SEQUENCE [LARGE SCALE GENOMIC DNA]</scope>
    <source>
        <strain evidence="3 4">CBS 166.37</strain>
    </source>
</reference>
<dbReference type="Proteomes" id="UP000308652">
    <property type="component" value="Unassembled WGS sequence"/>
</dbReference>
<dbReference type="PANTHER" id="PTHR21426:SF12">
    <property type="entry name" value="EXOCYST COMPLEX COMPONENT 8"/>
    <property type="match status" value="1"/>
</dbReference>
<dbReference type="Pfam" id="PF08700">
    <property type="entry name" value="VPS51_Exo84_N"/>
    <property type="match status" value="1"/>
</dbReference>
<evidence type="ECO:0000313" key="4">
    <source>
        <dbReference type="Proteomes" id="UP000308652"/>
    </source>
</evidence>
<dbReference type="GO" id="GO:0008104">
    <property type="term" value="P:intracellular protein localization"/>
    <property type="evidence" value="ECO:0007669"/>
    <property type="project" value="TreeGrafter"/>
</dbReference>
<evidence type="ECO:0000256" key="2">
    <source>
        <dbReference type="SAM" id="MobiDB-lite"/>
    </source>
</evidence>
<dbReference type="InterPro" id="IPR033961">
    <property type="entry name" value="Exo84"/>
</dbReference>
<dbReference type="GO" id="GO:0006893">
    <property type="term" value="P:Golgi to plasma membrane transport"/>
    <property type="evidence" value="ECO:0007669"/>
    <property type="project" value="TreeGrafter"/>
</dbReference>
<sequence>MDSPLRTRSSKAPRKGRSPTKIAKQGTGLIPRDKSKSCADDKIKKRMSMRYAEMISSPTELQHVPAMPSISGILPAGPRAAAMLHEGDEGVRDSEAARDEAKALGDDKKLLSSDDFDADAFLKLGLANSTEAELQSLQPSLQHVKEDTASELQRSELKNYAKFVLISKEISVLENEMLELKESLSDYKSMPSVLHILDPTSMFSATMSTYKRSSVVNPGILYLNQMHSLHAAIEGAAKFVPTTPRRRIVGEMESVLSLGTRY</sequence>
<proteinExistence type="predicted"/>
<keyword evidence="1" id="KW-0813">Transport</keyword>
<organism evidence="3 4">
    <name type="scientific">Crucibulum laeve</name>
    <dbReference type="NCBI Taxonomy" id="68775"/>
    <lineage>
        <taxon>Eukaryota</taxon>
        <taxon>Fungi</taxon>
        <taxon>Dikarya</taxon>
        <taxon>Basidiomycota</taxon>
        <taxon>Agaricomycotina</taxon>
        <taxon>Agaricomycetes</taxon>
        <taxon>Agaricomycetidae</taxon>
        <taxon>Agaricales</taxon>
        <taxon>Agaricineae</taxon>
        <taxon>Nidulariaceae</taxon>
        <taxon>Crucibulum</taxon>
    </lineage>
</organism>
<dbReference type="AlphaFoldDB" id="A0A5C3MBM4"/>
<dbReference type="EMBL" id="ML213593">
    <property type="protein sequence ID" value="TFK42035.1"/>
    <property type="molecule type" value="Genomic_DNA"/>
</dbReference>
<dbReference type="GO" id="GO:0006887">
    <property type="term" value="P:exocytosis"/>
    <property type="evidence" value="ECO:0007669"/>
    <property type="project" value="InterPro"/>
</dbReference>
<dbReference type="Pfam" id="PF25345">
    <property type="entry name" value="PH_EXO84"/>
    <property type="match status" value="1"/>
</dbReference>
<dbReference type="STRING" id="68775.A0A5C3MBM4"/>
<dbReference type="OrthoDB" id="642193at2759"/>
<keyword evidence="4" id="KW-1185">Reference proteome</keyword>
<evidence type="ECO:0000313" key="3">
    <source>
        <dbReference type="EMBL" id="TFK42035.1"/>
    </source>
</evidence>
<accession>A0A5C3MBM4</accession>
<evidence type="ECO:0000256" key="1">
    <source>
        <dbReference type="ARBA" id="ARBA00022448"/>
    </source>
</evidence>
<feature type="compositionally biased region" description="Basic residues" evidence="2">
    <location>
        <begin position="8"/>
        <end position="18"/>
    </location>
</feature>
<feature type="region of interest" description="Disordered" evidence="2">
    <location>
        <begin position="1"/>
        <end position="41"/>
    </location>
</feature>
<feature type="compositionally biased region" description="Basic and acidic residues" evidence="2">
    <location>
        <begin position="31"/>
        <end position="41"/>
    </location>
</feature>